<dbReference type="InterPro" id="IPR002347">
    <property type="entry name" value="SDR_fam"/>
</dbReference>
<evidence type="ECO:0000256" key="1">
    <source>
        <dbReference type="ARBA" id="ARBA00006484"/>
    </source>
</evidence>
<dbReference type="GO" id="GO:0030497">
    <property type="term" value="P:fatty acid elongation"/>
    <property type="evidence" value="ECO:0007669"/>
    <property type="project" value="TreeGrafter"/>
</dbReference>
<dbReference type="CDD" id="cd05233">
    <property type="entry name" value="SDR_c"/>
    <property type="match status" value="1"/>
</dbReference>
<accession>A0AAU4K6N9</accession>
<dbReference type="PANTHER" id="PTHR42760">
    <property type="entry name" value="SHORT-CHAIN DEHYDROGENASES/REDUCTASES FAMILY MEMBER"/>
    <property type="match status" value="1"/>
</dbReference>
<dbReference type="PRINTS" id="PR00081">
    <property type="entry name" value="GDHRDH"/>
</dbReference>
<protein>
    <submittedName>
        <fullName evidence="2">SDR family oxidoreductase</fullName>
    </submittedName>
</protein>
<dbReference type="EMBL" id="CP108021">
    <property type="protein sequence ID" value="WUM21662.1"/>
    <property type="molecule type" value="Genomic_DNA"/>
</dbReference>
<dbReference type="PANTHER" id="PTHR42760:SF40">
    <property type="entry name" value="3-OXOACYL-[ACYL-CARRIER-PROTEIN] REDUCTASE, CHLOROPLASTIC"/>
    <property type="match status" value="1"/>
</dbReference>
<dbReference type="Gene3D" id="3.40.50.720">
    <property type="entry name" value="NAD(P)-binding Rossmann-like Domain"/>
    <property type="match status" value="1"/>
</dbReference>
<dbReference type="RefSeq" id="WP_328858666.1">
    <property type="nucleotide sequence ID" value="NZ_CP108021.1"/>
</dbReference>
<name>A0AAU4K6N9_9NOCA</name>
<dbReference type="GO" id="GO:0016616">
    <property type="term" value="F:oxidoreductase activity, acting on the CH-OH group of donors, NAD or NADP as acceptor"/>
    <property type="evidence" value="ECO:0007669"/>
    <property type="project" value="TreeGrafter"/>
</dbReference>
<dbReference type="Pfam" id="PF13561">
    <property type="entry name" value="adh_short_C2"/>
    <property type="match status" value="1"/>
</dbReference>
<comment type="similarity">
    <text evidence="1">Belongs to the short-chain dehydrogenases/reductases (SDR) family.</text>
</comment>
<organism evidence="2 3">
    <name type="scientific">Williamsia herbipolensis</name>
    <dbReference type="NCBI Taxonomy" id="1603258"/>
    <lineage>
        <taxon>Bacteria</taxon>
        <taxon>Bacillati</taxon>
        <taxon>Actinomycetota</taxon>
        <taxon>Actinomycetes</taxon>
        <taxon>Mycobacteriales</taxon>
        <taxon>Nocardiaceae</taxon>
        <taxon>Williamsia</taxon>
    </lineage>
</organism>
<evidence type="ECO:0000313" key="2">
    <source>
        <dbReference type="EMBL" id="WUM21662.1"/>
    </source>
</evidence>
<dbReference type="SUPFAM" id="SSF51735">
    <property type="entry name" value="NAD(P)-binding Rossmann-fold domains"/>
    <property type="match status" value="1"/>
</dbReference>
<gene>
    <name evidence="2" type="ORF">OG579_07765</name>
</gene>
<evidence type="ECO:0000313" key="3">
    <source>
        <dbReference type="Proteomes" id="UP001432128"/>
    </source>
</evidence>
<proteinExistence type="inferred from homology"/>
<reference evidence="2 3" key="1">
    <citation type="submission" date="2022-10" db="EMBL/GenBank/DDBJ databases">
        <title>The complete genomes of actinobacterial strains from the NBC collection.</title>
        <authorList>
            <person name="Joergensen T.S."/>
            <person name="Alvarez Arevalo M."/>
            <person name="Sterndorff E.B."/>
            <person name="Faurdal D."/>
            <person name="Vuksanovic O."/>
            <person name="Mourched A.-S."/>
            <person name="Charusanti P."/>
            <person name="Shaw S."/>
            <person name="Blin K."/>
            <person name="Weber T."/>
        </authorList>
    </citation>
    <scope>NUCLEOTIDE SEQUENCE [LARGE SCALE GENOMIC DNA]</scope>
    <source>
        <strain evidence="2 3">NBC_00319</strain>
    </source>
</reference>
<dbReference type="InterPro" id="IPR036291">
    <property type="entry name" value="NAD(P)-bd_dom_sf"/>
</dbReference>
<dbReference type="AlphaFoldDB" id="A0AAU4K6N9"/>
<sequence length="290" mass="29348">MASDDRVVVIGGSSRGIGLAVAHRLIAEGASVVMNGREQDVLDSAVAEVTAGGGRAVGVVGSLARPGVAFAMLDAAREHFGRVDGAVNCAGVAEPLGSSILTIDSEEFAAQIDAHLVSAFELTRAAAEVFVAQRHGSIVLSGSAAASGMFGGTGYPAAKGGVAALGSAVAADLRSTGVRVNVVMPGARTRLSTGPDYHAHIDDLRDRGVLDPGVHAMAADPAPPDYVAALYAYLVSDAAADVTGEIFTAAGNVIGRHGPSPMSLIAYRDHTDTPPYTPDEIHAAFADQAP</sequence>
<dbReference type="KEGG" id="whr:OG579_07765"/>
<keyword evidence="3" id="KW-1185">Reference proteome</keyword>
<dbReference type="Proteomes" id="UP001432128">
    <property type="component" value="Chromosome"/>
</dbReference>